<dbReference type="InterPro" id="IPR029044">
    <property type="entry name" value="Nucleotide-diphossugar_trans"/>
</dbReference>
<dbReference type="Pfam" id="PF13727">
    <property type="entry name" value="CoA_binding_3"/>
    <property type="match status" value="1"/>
</dbReference>
<accession>A0A6N4SPU6</accession>
<feature type="transmembrane region" description="Helical" evidence="1">
    <location>
        <begin position="357"/>
        <end position="375"/>
    </location>
</feature>
<dbReference type="CDD" id="cd04186">
    <property type="entry name" value="GT_2_like_c"/>
    <property type="match status" value="1"/>
</dbReference>
<dbReference type="PANTHER" id="PTHR43179">
    <property type="entry name" value="RHAMNOSYLTRANSFERASE WBBL"/>
    <property type="match status" value="1"/>
</dbReference>
<evidence type="ECO:0000256" key="1">
    <source>
        <dbReference type="SAM" id="Phobius"/>
    </source>
</evidence>
<dbReference type="KEGG" id="chu:CHU_1044"/>
<dbReference type="Gene3D" id="3.40.50.720">
    <property type="entry name" value="NAD(P)-binding Rossmann-like Domain"/>
    <property type="match status" value="1"/>
</dbReference>
<reference evidence="3 4" key="1">
    <citation type="journal article" date="2007" name="Appl. Environ. Microbiol.">
        <title>Genome sequence of the cellulolytic gliding bacterium Cytophaga hutchinsonii.</title>
        <authorList>
            <person name="Xie G."/>
            <person name="Bruce D.C."/>
            <person name="Challacombe J.F."/>
            <person name="Chertkov O."/>
            <person name="Detter J.C."/>
            <person name="Gilna P."/>
            <person name="Han C.S."/>
            <person name="Lucas S."/>
            <person name="Misra M."/>
            <person name="Myers G.L."/>
            <person name="Richardson P."/>
            <person name="Tapia R."/>
            <person name="Thayer N."/>
            <person name="Thompson L.S."/>
            <person name="Brettin T.S."/>
            <person name="Henrissat B."/>
            <person name="Wilson D.B."/>
            <person name="McBride M.J."/>
        </authorList>
    </citation>
    <scope>NUCLEOTIDE SEQUENCE [LARGE SCALE GENOMIC DNA]</scope>
    <source>
        <strain evidence="4">ATCC 33406 / DSM 1761 / CIP 103989 / NBRC 15051 / NCIMB 9469 / D465</strain>
    </source>
</reference>
<keyword evidence="4" id="KW-1185">Reference proteome</keyword>
<protein>
    <submittedName>
        <fullName evidence="3">B-glycosyltransferase, glycosyltransferase family 2 protein</fullName>
        <ecNumber evidence="3">2.4.1.-</ecNumber>
    </submittedName>
</protein>
<dbReference type="GO" id="GO:0016757">
    <property type="term" value="F:glycosyltransferase activity"/>
    <property type="evidence" value="ECO:0007669"/>
    <property type="project" value="UniProtKB-KW"/>
</dbReference>
<feature type="transmembrane region" description="Helical" evidence="1">
    <location>
        <begin position="288"/>
        <end position="307"/>
    </location>
</feature>
<feature type="transmembrane region" description="Helical" evidence="1">
    <location>
        <begin position="546"/>
        <end position="566"/>
    </location>
</feature>
<keyword evidence="1" id="KW-0472">Membrane</keyword>
<organism evidence="3 4">
    <name type="scientific">Cytophaga hutchinsonii (strain ATCC 33406 / DSM 1761 / CIP 103989 / NBRC 15051 / NCIMB 9469 / D465)</name>
    <dbReference type="NCBI Taxonomy" id="269798"/>
    <lineage>
        <taxon>Bacteria</taxon>
        <taxon>Pseudomonadati</taxon>
        <taxon>Bacteroidota</taxon>
        <taxon>Cytophagia</taxon>
        <taxon>Cytophagales</taxon>
        <taxon>Cytophagaceae</taxon>
        <taxon>Cytophaga</taxon>
    </lineage>
</organism>
<dbReference type="Gene3D" id="3.90.550.10">
    <property type="entry name" value="Spore Coat Polysaccharide Biosynthesis Protein SpsA, Chain A"/>
    <property type="match status" value="1"/>
</dbReference>
<dbReference type="AlphaFoldDB" id="A0A6N4SPU6"/>
<feature type="transmembrane region" description="Helical" evidence="1">
    <location>
        <begin position="238"/>
        <end position="256"/>
    </location>
</feature>
<feature type="transmembrane region" description="Helical" evidence="1">
    <location>
        <begin position="381"/>
        <end position="400"/>
    </location>
</feature>
<keyword evidence="1" id="KW-1133">Transmembrane helix</keyword>
<dbReference type="Pfam" id="PF00535">
    <property type="entry name" value="Glycos_transf_2"/>
    <property type="match status" value="1"/>
</dbReference>
<name>A0A6N4SPU6_CYTH3</name>
<evidence type="ECO:0000259" key="2">
    <source>
        <dbReference type="Pfam" id="PF00535"/>
    </source>
</evidence>
<dbReference type="SUPFAM" id="SSF53448">
    <property type="entry name" value="Nucleotide-diphospho-sugar transferases"/>
    <property type="match status" value="1"/>
</dbReference>
<feature type="transmembrane region" description="Helical" evidence="1">
    <location>
        <begin position="327"/>
        <end position="345"/>
    </location>
</feature>
<keyword evidence="3" id="KW-0328">Glycosyltransferase</keyword>
<dbReference type="EC" id="2.4.1.-" evidence="3"/>
<dbReference type="RefSeq" id="WP_011584436.1">
    <property type="nucleotide sequence ID" value="NC_008255.1"/>
</dbReference>
<dbReference type="PANTHER" id="PTHR43179:SF7">
    <property type="entry name" value="RHAMNOSYLTRANSFERASE WBBL"/>
    <property type="match status" value="1"/>
</dbReference>
<evidence type="ECO:0000313" key="4">
    <source>
        <dbReference type="Proteomes" id="UP000001822"/>
    </source>
</evidence>
<sequence length="652" mass="74615">MKQLSIIIVNYNVCHFLEQALISVSKAIKSLDVEVFVVDNNSADGSVEMVQTKFPNVQLIVNDINVGFSKANNQAIEQATGKYILLLNPDTVIEVDTLEKCIHFLDTHPDGGGLGVKMIDGKGDFLAESKRGFPTPWVAFYKIFGLAKLFPHSKKFGHYHLGYLDKDQNHEVEVLSGAFMVLRKSMLDKVGNLDEDYFMYGEDIDLSYRIIKAGYKNYYLSDTRIIHYKGESTKKTSVNYVFIFYKAMIIFAQKHFTSKSSGAFSLLIHLAIYLRALLAISNRVIEKLFPIAFDAALILASLFSLFYFKNSENAIGDQGNSIIYKQIIPLFSSVWLLSLLFNGAYKSNVTLARLARSFFFGTLIIASISYFIDEYRYSKNFLLEGSLLSLFMVFLFRGIAHWIRNGHFELGESKNKKIVIVGSYKECERIDKLLQETNYKLNVLGFITTGNKADVKGKYLGYTKQLLNIVRLYKVDEIIFCSKDLPANSIIEWMTQINNTLVDFKIVPEESNIIIGSNSKNRRGDFYSLNINLNIIEENNVKDKRILDVSTSILFLFMYPVIFWLIQNPKNFFNNILKVLSGKKSWVGFTNTEQLNLPKIKKGIVNPSYYLEKSNHQLPLNIQELNLIYARDYNLYMDIMLIVKSFKYLGKS</sequence>
<proteinExistence type="predicted"/>
<evidence type="ECO:0000313" key="3">
    <source>
        <dbReference type="EMBL" id="ABG58321.1"/>
    </source>
</evidence>
<dbReference type="EMBL" id="CP000383">
    <property type="protein sequence ID" value="ABG58321.1"/>
    <property type="molecule type" value="Genomic_DNA"/>
</dbReference>
<dbReference type="SMR" id="A0A6N4SPU6"/>
<feature type="domain" description="Glycosyltransferase 2-like" evidence="2">
    <location>
        <begin position="5"/>
        <end position="188"/>
    </location>
</feature>
<keyword evidence="1" id="KW-0812">Transmembrane</keyword>
<gene>
    <name evidence="3" type="ordered locus">CHU_1044</name>
</gene>
<keyword evidence="3" id="KW-0808">Transferase</keyword>
<dbReference type="Proteomes" id="UP000001822">
    <property type="component" value="Chromosome"/>
</dbReference>
<dbReference type="InterPro" id="IPR001173">
    <property type="entry name" value="Glyco_trans_2-like"/>
</dbReference>
<feature type="transmembrane region" description="Helical" evidence="1">
    <location>
        <begin position="262"/>
        <end position="281"/>
    </location>
</feature>